<dbReference type="EMBL" id="CP025066">
    <property type="protein sequence ID" value="AUX10544.1"/>
    <property type="molecule type" value="Genomic_DNA"/>
</dbReference>
<protein>
    <recommendedName>
        <fullName evidence="4">Lipoprotein</fullName>
    </recommendedName>
</protein>
<evidence type="ECO:0000313" key="2">
    <source>
        <dbReference type="EMBL" id="AUX10544.1"/>
    </source>
</evidence>
<dbReference type="GeneID" id="37879295"/>
<dbReference type="AlphaFoldDB" id="A0A343TN72"/>
<dbReference type="RefSeq" id="WP_119820958.1">
    <property type="nucleotide sequence ID" value="NZ_CP025066.1"/>
</dbReference>
<reference evidence="3" key="1">
    <citation type="submission" date="2017-11" db="EMBL/GenBank/DDBJ databases">
        <title>Phenotypic and genomic properties of facultatively anaerobic sulfur-reducing natronoarchaea from hypersaline soda lakes.</title>
        <authorList>
            <person name="Sorokin D.Y."/>
            <person name="Kublanov I.V."/>
            <person name="Roman P."/>
            <person name="Sinninghe Damste J.S."/>
            <person name="Golyshin P.N."/>
            <person name="Rojo D."/>
            <person name="Ciordia S."/>
            <person name="Mena M.D.C."/>
            <person name="Ferrer M."/>
            <person name="Messina E."/>
            <person name="Smedile F."/>
            <person name="La Spada G."/>
            <person name="La Cono V."/>
            <person name="Yakimov M.M."/>
        </authorList>
    </citation>
    <scope>NUCLEOTIDE SEQUENCE [LARGE SCALE GENOMIC DNA]</scope>
    <source>
        <strain evidence="3">AArc-Sl</strain>
    </source>
</reference>
<organism evidence="2 3">
    <name type="scientific">Halalkaliarchaeum desulfuricum</name>
    <dbReference type="NCBI Taxonomy" id="2055893"/>
    <lineage>
        <taxon>Archaea</taxon>
        <taxon>Methanobacteriati</taxon>
        <taxon>Methanobacteriota</taxon>
        <taxon>Stenosarchaea group</taxon>
        <taxon>Halobacteria</taxon>
        <taxon>Halobacteriales</taxon>
        <taxon>Haloferacaceae</taxon>
        <taxon>Halalkaliarchaeum</taxon>
    </lineage>
</organism>
<gene>
    <name evidence="2" type="ORF">AArcSl_2933</name>
</gene>
<feature type="compositionally biased region" description="Gly residues" evidence="1">
    <location>
        <begin position="22"/>
        <end position="32"/>
    </location>
</feature>
<keyword evidence="3" id="KW-1185">Reference proteome</keyword>
<evidence type="ECO:0000256" key="1">
    <source>
        <dbReference type="SAM" id="MobiDB-lite"/>
    </source>
</evidence>
<sequence>MHRRTVLASLGGLPPLASAGCLGDGGDGGDGAGPQPDDARPEACPVDTVEDVEPPTELDRDTVESFLEQYEPAYVDQTRIDREQYDRIEDPGTSIVDVTHVDEGYRVTVETFWATWEPDRTVLGFELVTDAATDPVPWDHETFEDNPTLQEALEQAATGDRTADIPEKHPDYRRTRDQLEAAAGDVDGVVIDYQGDLIRVSESELPGVHGDHYLSAAYYVAPGVIYRTDDEDADPRNGTVLEC</sequence>
<evidence type="ECO:0000313" key="3">
    <source>
        <dbReference type="Proteomes" id="UP000263012"/>
    </source>
</evidence>
<accession>A0A343TN72</accession>
<proteinExistence type="predicted"/>
<dbReference type="OrthoDB" id="330525at2157"/>
<dbReference type="KEGG" id="hdf:AArcSl_2933"/>
<dbReference type="Proteomes" id="UP000263012">
    <property type="component" value="Chromosome"/>
</dbReference>
<evidence type="ECO:0008006" key="4">
    <source>
        <dbReference type="Google" id="ProtNLM"/>
    </source>
</evidence>
<name>A0A343TN72_9EURY</name>
<feature type="region of interest" description="Disordered" evidence="1">
    <location>
        <begin position="1"/>
        <end position="47"/>
    </location>
</feature>
<dbReference type="PROSITE" id="PS51257">
    <property type="entry name" value="PROKAR_LIPOPROTEIN"/>
    <property type="match status" value="1"/>
</dbReference>